<dbReference type="PRINTS" id="PR00834">
    <property type="entry name" value="PROTEASES2C"/>
</dbReference>
<evidence type="ECO:0000313" key="7">
    <source>
        <dbReference type="EMBL" id="CAK0743856.1"/>
    </source>
</evidence>
<dbReference type="Pfam" id="PF13365">
    <property type="entry name" value="Trypsin_2"/>
    <property type="match status" value="1"/>
</dbReference>
<proteinExistence type="inferred from homology"/>
<dbReference type="Gene3D" id="2.40.10.10">
    <property type="entry name" value="Trypsin-like serine proteases"/>
    <property type="match status" value="2"/>
</dbReference>
<name>A0AAV1HWC1_9CHLO</name>
<comment type="similarity">
    <text evidence="1">Belongs to the peptidase S1C family.</text>
</comment>
<reference evidence="7 8" key="1">
    <citation type="submission" date="2023-10" db="EMBL/GenBank/DDBJ databases">
        <authorList>
            <person name="Maclean D."/>
            <person name="Macfadyen A."/>
        </authorList>
    </citation>
    <scope>NUCLEOTIDE SEQUENCE [LARGE SCALE GENOMIC DNA]</scope>
</reference>
<dbReference type="GO" id="GO:0006508">
    <property type="term" value="P:proteolysis"/>
    <property type="evidence" value="ECO:0007669"/>
    <property type="project" value="UniProtKB-KW"/>
</dbReference>
<dbReference type="Proteomes" id="UP001314263">
    <property type="component" value="Unassembled WGS sequence"/>
</dbReference>
<dbReference type="InterPro" id="IPR043504">
    <property type="entry name" value="Peptidase_S1_PA_chymotrypsin"/>
</dbReference>
<feature type="region of interest" description="Disordered" evidence="5">
    <location>
        <begin position="577"/>
        <end position="602"/>
    </location>
</feature>
<dbReference type="Pfam" id="PF17815">
    <property type="entry name" value="PDZ_3"/>
    <property type="match status" value="1"/>
</dbReference>
<dbReference type="Gene3D" id="3.20.190.20">
    <property type="match status" value="1"/>
</dbReference>
<keyword evidence="2" id="KW-0645">Protease</keyword>
<dbReference type="EMBL" id="CAUYUE010000002">
    <property type="protein sequence ID" value="CAK0743856.1"/>
    <property type="molecule type" value="Genomic_DNA"/>
</dbReference>
<dbReference type="Gene3D" id="2.30.42.10">
    <property type="match status" value="1"/>
</dbReference>
<keyword evidence="4" id="KW-0720">Serine protease</keyword>
<dbReference type="PANTHER" id="PTHR45980:SF18">
    <property type="entry name" value="PROTEASE DO-LIKE 9"/>
    <property type="match status" value="1"/>
</dbReference>
<evidence type="ECO:0000256" key="5">
    <source>
        <dbReference type="SAM" id="MobiDB-lite"/>
    </source>
</evidence>
<sequence length="602" mass="66770">MPAPFVLRPLTGHSHAHKKGCKPGKPLQLRSNAIWIRNKRSATSYRSYYMEEADMAEERSDQADTLKRKRLYTDEEHGANGQAVPMGSVATKATGKPVLNTKALRSVLKVFVVQAVPNYAQPWQMRPQRSSSGSAFITDTTKRHIMTNSHVISNATTVHVRRPGNPKKWRARILCEGIICDLALLTVDEDEFWSEDLMSLQFVDVPELQDSILVAGYPMGGDSLSITKGIVSRVVMTRYAHASNKLLGIQIDAAINPGNSGGPAFLDLQQGKVAGVAFSKLSQADNVGYIIPWKIVAHFLREYDQHGAFRGCCSVGFRWQDMENTHMREHFKLPPNGSGSLVFKIDPLAPAAETLEINDVVLEIEGVPIADDGTVEFRNEERVEFSHIVRSKHIGDWLDALVLRNGQQRTVKYQLNLRKPLVPVLAGVDCIPAYFIVGGLVFVPLSIPFLEHAYGGNQWRKHAPVQILALVAEYRERVDEQVVVLFQVLAAEINFGYKFQTVRCESFNGQEVRNLATFAELVDTCTDKYMKFGLEGGKSVILDRLQANEDAPRILQQHAITFDRSADLRALKEKKTGSHGYTAAGSTEGQQNANANGAIPAL</sequence>
<evidence type="ECO:0000259" key="6">
    <source>
        <dbReference type="Pfam" id="PF17815"/>
    </source>
</evidence>
<keyword evidence="3" id="KW-0378">Hydrolase</keyword>
<dbReference type="InterPro" id="IPR009003">
    <property type="entry name" value="Peptidase_S1_PA"/>
</dbReference>
<gene>
    <name evidence="7" type="ORF">CVIRNUC_001502</name>
</gene>
<dbReference type="SUPFAM" id="SSF50494">
    <property type="entry name" value="Trypsin-like serine proteases"/>
    <property type="match status" value="1"/>
</dbReference>
<dbReference type="InterPro" id="IPR046449">
    <property type="entry name" value="DEGP_PDZ_sf"/>
</dbReference>
<evidence type="ECO:0000256" key="2">
    <source>
        <dbReference type="ARBA" id="ARBA00022670"/>
    </source>
</evidence>
<dbReference type="AlphaFoldDB" id="A0AAV1HWC1"/>
<evidence type="ECO:0000313" key="8">
    <source>
        <dbReference type="Proteomes" id="UP001314263"/>
    </source>
</evidence>
<feature type="domain" description="Protease Do-like PDZ" evidence="6">
    <location>
        <begin position="427"/>
        <end position="567"/>
    </location>
</feature>
<dbReference type="InterPro" id="IPR041517">
    <property type="entry name" value="DEGP_PDZ"/>
</dbReference>
<protein>
    <recommendedName>
        <fullName evidence="6">Protease Do-like PDZ domain-containing protein</fullName>
    </recommendedName>
</protein>
<evidence type="ECO:0000256" key="3">
    <source>
        <dbReference type="ARBA" id="ARBA00022801"/>
    </source>
</evidence>
<feature type="region of interest" description="Disordered" evidence="5">
    <location>
        <begin position="1"/>
        <end position="22"/>
    </location>
</feature>
<dbReference type="InterPro" id="IPR036034">
    <property type="entry name" value="PDZ_sf"/>
</dbReference>
<organism evidence="7 8">
    <name type="scientific">Coccomyxa viridis</name>
    <dbReference type="NCBI Taxonomy" id="1274662"/>
    <lineage>
        <taxon>Eukaryota</taxon>
        <taxon>Viridiplantae</taxon>
        <taxon>Chlorophyta</taxon>
        <taxon>core chlorophytes</taxon>
        <taxon>Trebouxiophyceae</taxon>
        <taxon>Trebouxiophyceae incertae sedis</taxon>
        <taxon>Coccomyxaceae</taxon>
        <taxon>Coccomyxa</taxon>
    </lineage>
</organism>
<accession>A0AAV1HWC1</accession>
<dbReference type="GO" id="GO:0004252">
    <property type="term" value="F:serine-type endopeptidase activity"/>
    <property type="evidence" value="ECO:0007669"/>
    <property type="project" value="InterPro"/>
</dbReference>
<keyword evidence="8" id="KW-1185">Reference proteome</keyword>
<dbReference type="InterPro" id="IPR001940">
    <property type="entry name" value="Peptidase_S1C"/>
</dbReference>
<dbReference type="PANTHER" id="PTHR45980">
    <property type="match status" value="1"/>
</dbReference>
<evidence type="ECO:0000256" key="4">
    <source>
        <dbReference type="ARBA" id="ARBA00022825"/>
    </source>
</evidence>
<feature type="compositionally biased region" description="Polar residues" evidence="5">
    <location>
        <begin position="584"/>
        <end position="595"/>
    </location>
</feature>
<comment type="caution">
    <text evidence="7">The sequence shown here is derived from an EMBL/GenBank/DDBJ whole genome shotgun (WGS) entry which is preliminary data.</text>
</comment>
<dbReference type="SUPFAM" id="SSF50156">
    <property type="entry name" value="PDZ domain-like"/>
    <property type="match status" value="1"/>
</dbReference>
<evidence type="ECO:0000256" key="1">
    <source>
        <dbReference type="ARBA" id="ARBA00010541"/>
    </source>
</evidence>